<name>A0A1W0DBD9_9NEIS</name>
<dbReference type="AlphaFoldDB" id="A0A1W0DBD9"/>
<reference evidence="3 4" key="1">
    <citation type="submission" date="2017-02" db="EMBL/GenBank/DDBJ databases">
        <title>Chromobacterium haemolyticum H5244.</title>
        <authorList>
            <person name="Gulvik C.A."/>
        </authorList>
    </citation>
    <scope>NUCLEOTIDE SEQUENCE [LARGE SCALE GENOMIC DNA]</scope>
    <source>
        <strain evidence="3 4">H5244</strain>
    </source>
</reference>
<feature type="transmembrane region" description="Helical" evidence="1">
    <location>
        <begin position="536"/>
        <end position="555"/>
    </location>
</feature>
<dbReference type="Proteomes" id="UP000192721">
    <property type="component" value="Unassembled WGS sequence"/>
</dbReference>
<dbReference type="InterPro" id="IPR038765">
    <property type="entry name" value="Papain-like_cys_pep_sf"/>
</dbReference>
<organism evidence="3 4">
    <name type="scientific">Chromobacterium haemolyticum</name>
    <dbReference type="NCBI Taxonomy" id="394935"/>
    <lineage>
        <taxon>Bacteria</taxon>
        <taxon>Pseudomonadati</taxon>
        <taxon>Pseudomonadota</taxon>
        <taxon>Betaproteobacteria</taxon>
        <taxon>Neisseriales</taxon>
        <taxon>Chromobacteriaceae</taxon>
        <taxon>Chromobacterium</taxon>
    </lineage>
</organism>
<proteinExistence type="predicted"/>
<dbReference type="SMART" id="SM00460">
    <property type="entry name" value="TGc"/>
    <property type="match status" value="1"/>
</dbReference>
<evidence type="ECO:0000313" key="3">
    <source>
        <dbReference type="EMBL" id="OQS44334.1"/>
    </source>
</evidence>
<accession>A0A1W0DBD9</accession>
<gene>
    <name evidence="3" type="ORF">B0T45_01675</name>
</gene>
<evidence type="ECO:0000313" key="4">
    <source>
        <dbReference type="Proteomes" id="UP000192721"/>
    </source>
</evidence>
<dbReference type="RefSeq" id="WP_081554366.1">
    <property type="nucleotide sequence ID" value="NZ_MUKV01000001.1"/>
</dbReference>
<keyword evidence="1" id="KW-0812">Transmembrane</keyword>
<evidence type="ECO:0000256" key="1">
    <source>
        <dbReference type="SAM" id="Phobius"/>
    </source>
</evidence>
<dbReference type="InterPro" id="IPR021878">
    <property type="entry name" value="TgpA_N"/>
</dbReference>
<feature type="transmembrane region" description="Helical" evidence="1">
    <location>
        <begin position="76"/>
        <end position="92"/>
    </location>
</feature>
<dbReference type="EMBL" id="MUKV01000001">
    <property type="protein sequence ID" value="OQS44334.1"/>
    <property type="molecule type" value="Genomic_DNA"/>
</dbReference>
<evidence type="ECO:0000259" key="2">
    <source>
        <dbReference type="SMART" id="SM00460"/>
    </source>
</evidence>
<protein>
    <recommendedName>
        <fullName evidence="2">Transglutaminase-like domain-containing protein</fullName>
    </recommendedName>
</protein>
<dbReference type="SUPFAM" id="SSF54001">
    <property type="entry name" value="Cysteine proteinases"/>
    <property type="match status" value="1"/>
</dbReference>
<dbReference type="InterPro" id="IPR002931">
    <property type="entry name" value="Transglutaminase-like"/>
</dbReference>
<feature type="transmembrane region" description="Helical" evidence="1">
    <location>
        <begin position="126"/>
        <end position="144"/>
    </location>
</feature>
<dbReference type="InterPro" id="IPR052901">
    <property type="entry name" value="Bact_TGase-like"/>
</dbReference>
<dbReference type="Gene3D" id="3.10.620.30">
    <property type="match status" value="1"/>
</dbReference>
<keyword evidence="1" id="KW-1133">Transmembrane helix</keyword>
<comment type="caution">
    <text evidence="3">The sequence shown here is derived from an EMBL/GenBank/DDBJ whole genome shotgun (WGS) entry which is preliminary data.</text>
</comment>
<dbReference type="Pfam" id="PF01841">
    <property type="entry name" value="Transglut_core"/>
    <property type="match status" value="1"/>
</dbReference>
<dbReference type="Pfam" id="PF11992">
    <property type="entry name" value="TgpA_N"/>
    <property type="match status" value="1"/>
</dbReference>
<feature type="domain" description="Transglutaminase-like" evidence="2">
    <location>
        <begin position="389"/>
        <end position="461"/>
    </location>
</feature>
<feature type="transmembrane region" description="Helical" evidence="1">
    <location>
        <begin position="156"/>
        <end position="174"/>
    </location>
</feature>
<feature type="transmembrane region" description="Helical" evidence="1">
    <location>
        <begin position="104"/>
        <end position="120"/>
    </location>
</feature>
<sequence length="645" mass="71319">MSVPDRGRVWPTLAAVALSAAPLWLHLPLWLVALAFALLLGKAVLVWRRRAPSAFWWLLPPLLLAAWLSWRTLGTLVGREGGVGILLLLLGFKAQECAQLRDWRVLIALGVFLAAMPLLFDQSPVAAVWLALSLLALTGAMAALEGAPWRGSLRSAASALGLALPLMLVLFVVMPRLSGPLWSMPSEPGRQAVSGLGDSLAPGSVSQLILSREPAFSVVFPQRPPQRAQMYWRVLLLDRFDGSRWSGGEARGEAEESVSGGEAVEYAITLEPDKGRLPALDVPQPGEGASSLRYGMVLRGDGKDSRTQRFHAVSRLGARYQAVLSDSERAFYLRLPPGNSRARAWARELAARGEGAFVPAALQAFRSQGFRYTLNPPLLDQQDEIDQFLFSSRQGFCEHYASALAFLARAAGMPARIVVGYQGGEYNPVGRFWQVKSSDAHAWVEIWQAGSQQWLRVDPTGAVAPLRLADGAEQAVPALKEGGVTGLPPAWLRNLRQNWQAAGFAWQQWVVGYDAARQRNVFQRLGLGESVSATSVLQALFVGVLLAGLPLAWWWRRGRGREEPMARGWRLLLEQLRRHRIEASSCDGPLELLRRAKPGLADAEYRQLKALVHDYVALRYRSRAVDAARHMDWLRRCRRFRLARK</sequence>
<feature type="transmembrane region" description="Helical" evidence="1">
    <location>
        <begin position="27"/>
        <end position="47"/>
    </location>
</feature>
<dbReference type="PANTHER" id="PTHR42736:SF1">
    <property type="entry name" value="PROTEIN-GLUTAMINE GAMMA-GLUTAMYLTRANSFERASE"/>
    <property type="match status" value="1"/>
</dbReference>
<feature type="transmembrane region" description="Helical" evidence="1">
    <location>
        <begin position="54"/>
        <end position="70"/>
    </location>
</feature>
<keyword evidence="1" id="KW-0472">Membrane</keyword>
<dbReference type="PANTHER" id="PTHR42736">
    <property type="entry name" value="PROTEIN-GLUTAMINE GAMMA-GLUTAMYLTRANSFERASE"/>
    <property type="match status" value="1"/>
</dbReference>